<comment type="caution">
    <text evidence="1">The sequence shown here is derived from an EMBL/GenBank/DDBJ whole genome shotgun (WGS) entry which is preliminary data.</text>
</comment>
<feature type="non-terminal residue" evidence="1">
    <location>
        <position position="127"/>
    </location>
</feature>
<gene>
    <name evidence="1" type="ORF">Tsubulata_045978</name>
</gene>
<protein>
    <recommendedName>
        <fullName evidence="3">Myb/SANT-like domain-containing protein</fullName>
    </recommendedName>
</protein>
<dbReference type="AlphaFoldDB" id="A0A9Q0FZD0"/>
<proteinExistence type="predicted"/>
<evidence type="ECO:0000313" key="1">
    <source>
        <dbReference type="EMBL" id="KAJ4839499.1"/>
    </source>
</evidence>
<evidence type="ECO:0000313" key="2">
    <source>
        <dbReference type="Proteomes" id="UP001141552"/>
    </source>
</evidence>
<evidence type="ECO:0008006" key="3">
    <source>
        <dbReference type="Google" id="ProtNLM"/>
    </source>
</evidence>
<dbReference type="PANTHER" id="PTHR48464">
    <property type="match status" value="1"/>
</dbReference>
<name>A0A9Q0FZD0_9ROSI</name>
<accession>A0A9Q0FZD0</accession>
<sequence length="127" mass="14263">RGTSGFGWDSDRKCVTADDSVWEEYLKSHLDVKPFRYKSFPFCEELSIFLGKDCATGKGFVAYVDIEEALDKQAAQNNENVGDDDATSASFVQANVFEGGEEGSKWKNIKLDTDSQLSKAIRRRQCF</sequence>
<reference evidence="1" key="1">
    <citation type="submission" date="2022-02" db="EMBL/GenBank/DDBJ databases">
        <authorList>
            <person name="Henning P.M."/>
            <person name="McCubbin A.G."/>
            <person name="Shore J.S."/>
        </authorList>
    </citation>
    <scope>NUCLEOTIDE SEQUENCE</scope>
    <source>
        <strain evidence="1">F60SS</strain>
        <tissue evidence="1">Leaves</tissue>
    </source>
</reference>
<dbReference type="OrthoDB" id="76215at2759"/>
<keyword evidence="2" id="KW-1185">Reference proteome</keyword>
<dbReference type="Proteomes" id="UP001141552">
    <property type="component" value="Unassembled WGS sequence"/>
</dbReference>
<dbReference type="EMBL" id="JAKUCV010003301">
    <property type="protein sequence ID" value="KAJ4839499.1"/>
    <property type="molecule type" value="Genomic_DNA"/>
</dbReference>
<organism evidence="1 2">
    <name type="scientific">Turnera subulata</name>
    <dbReference type="NCBI Taxonomy" id="218843"/>
    <lineage>
        <taxon>Eukaryota</taxon>
        <taxon>Viridiplantae</taxon>
        <taxon>Streptophyta</taxon>
        <taxon>Embryophyta</taxon>
        <taxon>Tracheophyta</taxon>
        <taxon>Spermatophyta</taxon>
        <taxon>Magnoliopsida</taxon>
        <taxon>eudicotyledons</taxon>
        <taxon>Gunneridae</taxon>
        <taxon>Pentapetalae</taxon>
        <taxon>rosids</taxon>
        <taxon>fabids</taxon>
        <taxon>Malpighiales</taxon>
        <taxon>Passifloraceae</taxon>
        <taxon>Turnera</taxon>
    </lineage>
</organism>
<dbReference type="PANTHER" id="PTHR48464:SF1">
    <property type="entry name" value="MYB_SANT-LIKE DOMAIN-CONTAINING PROTEIN"/>
    <property type="match status" value="1"/>
</dbReference>
<reference evidence="1" key="2">
    <citation type="journal article" date="2023" name="Plants (Basel)">
        <title>Annotation of the Turnera subulata (Passifloraceae) Draft Genome Reveals the S-Locus Evolved after the Divergence of Turneroideae from Passifloroideae in a Stepwise Manner.</title>
        <authorList>
            <person name="Henning P.M."/>
            <person name="Roalson E.H."/>
            <person name="Mir W."/>
            <person name="McCubbin A.G."/>
            <person name="Shore J.S."/>
        </authorList>
    </citation>
    <scope>NUCLEOTIDE SEQUENCE</scope>
    <source>
        <strain evidence="1">F60SS</strain>
    </source>
</reference>